<dbReference type="GO" id="GO:0009029">
    <property type="term" value="F:lipid-A 4'-kinase activity"/>
    <property type="evidence" value="ECO:0007669"/>
    <property type="project" value="UniProtKB-UniRule"/>
</dbReference>
<proteinExistence type="inferred from homology"/>
<dbReference type="GO" id="GO:0005886">
    <property type="term" value="C:plasma membrane"/>
    <property type="evidence" value="ECO:0007669"/>
    <property type="project" value="TreeGrafter"/>
</dbReference>
<comment type="function">
    <text evidence="1 13">Transfers the gamma-phosphate of ATP to the 4'-position of a tetraacyldisaccharide 1-phosphate intermediate (termed DS-1-P) to form tetraacyldisaccharide 1,4'-bis-phosphate (lipid IVA).</text>
</comment>
<evidence type="ECO:0000256" key="13">
    <source>
        <dbReference type="HAMAP-Rule" id="MF_00409"/>
    </source>
</evidence>
<evidence type="ECO:0000256" key="4">
    <source>
        <dbReference type="ARBA" id="ARBA00016436"/>
    </source>
</evidence>
<dbReference type="OrthoDB" id="9789797at2"/>
<evidence type="ECO:0000256" key="12">
    <source>
        <dbReference type="ARBA" id="ARBA00029757"/>
    </source>
</evidence>
<dbReference type="KEGG" id="pcor:KS4_36720"/>
<protein>
    <recommendedName>
        <fullName evidence="4 13">Tetraacyldisaccharide 4'-kinase</fullName>
        <ecNumber evidence="3 13">2.7.1.130</ecNumber>
    </recommendedName>
    <alternativeName>
        <fullName evidence="12 13">Lipid A 4'-kinase</fullName>
    </alternativeName>
</protein>
<accession>A0A517YZG6</accession>
<dbReference type="GO" id="GO:0005524">
    <property type="term" value="F:ATP binding"/>
    <property type="evidence" value="ECO:0007669"/>
    <property type="project" value="UniProtKB-UniRule"/>
</dbReference>
<evidence type="ECO:0000256" key="8">
    <source>
        <dbReference type="ARBA" id="ARBA00022741"/>
    </source>
</evidence>
<dbReference type="InterPro" id="IPR003758">
    <property type="entry name" value="LpxK"/>
</dbReference>
<dbReference type="Pfam" id="PF02606">
    <property type="entry name" value="LpxK"/>
    <property type="match status" value="1"/>
</dbReference>
<dbReference type="AlphaFoldDB" id="A0A517YZG6"/>
<dbReference type="GO" id="GO:0009244">
    <property type="term" value="P:lipopolysaccharide core region biosynthetic process"/>
    <property type="evidence" value="ECO:0007669"/>
    <property type="project" value="TreeGrafter"/>
</dbReference>
<evidence type="ECO:0000313" key="14">
    <source>
        <dbReference type="EMBL" id="QDU35589.1"/>
    </source>
</evidence>
<keyword evidence="15" id="KW-1185">Reference proteome</keyword>
<dbReference type="UniPathway" id="UPA00359">
    <property type="reaction ID" value="UER00482"/>
</dbReference>
<gene>
    <name evidence="13 14" type="primary">lpxK</name>
    <name evidence="14" type="ORF">KS4_36720</name>
</gene>
<reference evidence="14 15" key="1">
    <citation type="submission" date="2019-02" db="EMBL/GenBank/DDBJ databases">
        <title>Deep-cultivation of Planctomycetes and their phenomic and genomic characterization uncovers novel biology.</title>
        <authorList>
            <person name="Wiegand S."/>
            <person name="Jogler M."/>
            <person name="Boedeker C."/>
            <person name="Pinto D."/>
            <person name="Vollmers J."/>
            <person name="Rivas-Marin E."/>
            <person name="Kohn T."/>
            <person name="Peeters S.H."/>
            <person name="Heuer A."/>
            <person name="Rast P."/>
            <person name="Oberbeckmann S."/>
            <person name="Bunk B."/>
            <person name="Jeske O."/>
            <person name="Meyerdierks A."/>
            <person name="Storesund J.E."/>
            <person name="Kallscheuer N."/>
            <person name="Luecker S."/>
            <person name="Lage O.M."/>
            <person name="Pohl T."/>
            <person name="Merkel B.J."/>
            <person name="Hornburger P."/>
            <person name="Mueller R.-W."/>
            <person name="Bruemmer F."/>
            <person name="Labrenz M."/>
            <person name="Spormann A.M."/>
            <person name="Op den Camp H."/>
            <person name="Overmann J."/>
            <person name="Amann R."/>
            <person name="Jetten M.S.M."/>
            <person name="Mascher T."/>
            <person name="Medema M.H."/>
            <person name="Devos D.P."/>
            <person name="Kaster A.-K."/>
            <person name="Ovreas L."/>
            <person name="Rohde M."/>
            <person name="Galperin M.Y."/>
            <person name="Jogler C."/>
        </authorList>
    </citation>
    <scope>NUCLEOTIDE SEQUENCE [LARGE SCALE GENOMIC DNA]</scope>
    <source>
        <strain evidence="14 15">KS4</strain>
    </source>
</reference>
<dbReference type="Proteomes" id="UP000317369">
    <property type="component" value="Chromosome"/>
</dbReference>
<evidence type="ECO:0000313" key="15">
    <source>
        <dbReference type="Proteomes" id="UP000317369"/>
    </source>
</evidence>
<evidence type="ECO:0000256" key="11">
    <source>
        <dbReference type="ARBA" id="ARBA00023098"/>
    </source>
</evidence>
<comment type="catalytic activity">
    <reaction evidence="13">
        <text>a lipid A disaccharide + ATP = a lipid IVA + ADP + H(+)</text>
        <dbReference type="Rhea" id="RHEA:67840"/>
        <dbReference type="ChEBI" id="CHEBI:15378"/>
        <dbReference type="ChEBI" id="CHEBI:30616"/>
        <dbReference type="ChEBI" id="CHEBI:176343"/>
        <dbReference type="ChEBI" id="CHEBI:176425"/>
        <dbReference type="ChEBI" id="CHEBI:456216"/>
        <dbReference type="EC" id="2.7.1.130"/>
    </reaction>
</comment>
<evidence type="ECO:0000256" key="3">
    <source>
        <dbReference type="ARBA" id="ARBA00012071"/>
    </source>
</evidence>
<keyword evidence="7 13" id="KW-0808">Transferase</keyword>
<evidence type="ECO:0000256" key="1">
    <source>
        <dbReference type="ARBA" id="ARBA00002274"/>
    </source>
</evidence>
<evidence type="ECO:0000256" key="5">
    <source>
        <dbReference type="ARBA" id="ARBA00022516"/>
    </source>
</evidence>
<keyword evidence="10 13" id="KW-0067">ATP-binding</keyword>
<keyword evidence="9 13" id="KW-0418">Kinase</keyword>
<dbReference type="PANTHER" id="PTHR42724">
    <property type="entry name" value="TETRAACYLDISACCHARIDE 4'-KINASE"/>
    <property type="match status" value="1"/>
</dbReference>
<dbReference type="PANTHER" id="PTHR42724:SF1">
    <property type="entry name" value="TETRAACYLDISACCHARIDE 4'-KINASE, MITOCHONDRIAL-RELATED"/>
    <property type="match status" value="1"/>
</dbReference>
<evidence type="ECO:0000256" key="10">
    <source>
        <dbReference type="ARBA" id="ARBA00022840"/>
    </source>
</evidence>
<dbReference type="NCBIfam" id="TIGR00682">
    <property type="entry name" value="lpxK"/>
    <property type="match status" value="1"/>
</dbReference>
<comment type="similarity">
    <text evidence="13">Belongs to the LpxK family.</text>
</comment>
<feature type="binding site" evidence="13">
    <location>
        <begin position="65"/>
        <end position="72"/>
    </location>
    <ligand>
        <name>ATP</name>
        <dbReference type="ChEBI" id="CHEBI:30616"/>
    </ligand>
</feature>
<dbReference type="HAMAP" id="MF_00409">
    <property type="entry name" value="LpxK"/>
    <property type="match status" value="1"/>
</dbReference>
<dbReference type="InterPro" id="IPR027417">
    <property type="entry name" value="P-loop_NTPase"/>
</dbReference>
<dbReference type="EC" id="2.7.1.130" evidence="3 13"/>
<evidence type="ECO:0000256" key="6">
    <source>
        <dbReference type="ARBA" id="ARBA00022556"/>
    </source>
</evidence>
<keyword evidence="5 13" id="KW-0444">Lipid biosynthesis</keyword>
<dbReference type="RefSeq" id="WP_145081176.1">
    <property type="nucleotide sequence ID" value="NZ_CP036425.1"/>
</dbReference>
<evidence type="ECO:0000256" key="2">
    <source>
        <dbReference type="ARBA" id="ARBA00004870"/>
    </source>
</evidence>
<sequence length="353" mass="39873">MKEQDIIKIMSGEDQSFVGKGMRCVMRSIEPIYSMAMTCRNKMFDHGIRQQHDLGRPTISIGNITTGGTGKTPFVTMLAEHLIKLGHRPAILMRGYHSDDSGSDEAMVYRNILGNKVVVEANPSRIKGAKTVLLNHPETSVFILDDGFQHRTASRQLDIVLIDATQPFGHKHVIPRGLLRESISSLKRADLIVLTRSDQVQNQEIKYINQTLTQITDQQSFIKTKHAWTHFLNNDDQIVPLNQVSTLNVLAITGIGNPNAFRSTLERHVKSIIHFKAMPDHHQYTNDDVSTILAQAKSNSSDALIMTEKDYVKFKPLIADHNNTMVKILRPNLAIQFLENKNIFYNHVGNIFQ</sequence>
<name>A0A517YZG6_9BACT</name>
<comment type="pathway">
    <text evidence="2 13">Glycolipid biosynthesis; lipid IV(A) biosynthesis; lipid IV(A) from (3R)-3-hydroxytetradecanoyl-[acyl-carrier-protein] and UDP-N-acetyl-alpha-D-glucosamine: step 6/6.</text>
</comment>
<keyword evidence="8 13" id="KW-0547">Nucleotide-binding</keyword>
<keyword evidence="11 13" id="KW-0443">Lipid metabolism</keyword>
<evidence type="ECO:0000256" key="9">
    <source>
        <dbReference type="ARBA" id="ARBA00022777"/>
    </source>
</evidence>
<dbReference type="GO" id="GO:0009245">
    <property type="term" value="P:lipid A biosynthetic process"/>
    <property type="evidence" value="ECO:0007669"/>
    <property type="project" value="UniProtKB-UniRule"/>
</dbReference>
<keyword evidence="6 13" id="KW-0441">Lipid A biosynthesis</keyword>
<organism evidence="14 15">
    <name type="scientific">Poriferisphaera corsica</name>
    <dbReference type="NCBI Taxonomy" id="2528020"/>
    <lineage>
        <taxon>Bacteria</taxon>
        <taxon>Pseudomonadati</taxon>
        <taxon>Planctomycetota</taxon>
        <taxon>Phycisphaerae</taxon>
        <taxon>Phycisphaerales</taxon>
        <taxon>Phycisphaeraceae</taxon>
        <taxon>Poriferisphaera</taxon>
    </lineage>
</organism>
<dbReference type="EMBL" id="CP036425">
    <property type="protein sequence ID" value="QDU35589.1"/>
    <property type="molecule type" value="Genomic_DNA"/>
</dbReference>
<dbReference type="SUPFAM" id="SSF52540">
    <property type="entry name" value="P-loop containing nucleoside triphosphate hydrolases"/>
    <property type="match status" value="1"/>
</dbReference>
<evidence type="ECO:0000256" key="7">
    <source>
        <dbReference type="ARBA" id="ARBA00022679"/>
    </source>
</evidence>